<evidence type="ECO:0000313" key="4">
    <source>
        <dbReference type="EMBL" id="PRD55540.1"/>
    </source>
</evidence>
<dbReference type="RefSeq" id="WP_105733769.1">
    <property type="nucleotide sequence ID" value="NZ_PVBT01000002.1"/>
</dbReference>
<dbReference type="EMBL" id="PVBT01000002">
    <property type="protein sequence ID" value="PRD55540.1"/>
    <property type="molecule type" value="Genomic_DNA"/>
</dbReference>
<accession>A0A2S9JQN3</accession>
<keyword evidence="5" id="KW-1185">Reference proteome</keyword>
<protein>
    <submittedName>
        <fullName evidence="4">3-hydroxybutyryl-CoA dehydratase</fullName>
    </submittedName>
</protein>
<dbReference type="Pfam" id="PF00378">
    <property type="entry name" value="ECH_1"/>
    <property type="match status" value="1"/>
</dbReference>
<dbReference type="AlphaFoldDB" id="A0A2S9JQN3"/>
<dbReference type="OrthoDB" id="9775794at2"/>
<organism evidence="4 5">
    <name type="scientific">Phyllobacterium myrsinacearum</name>
    <dbReference type="NCBI Taxonomy" id="28101"/>
    <lineage>
        <taxon>Bacteria</taxon>
        <taxon>Pseudomonadati</taxon>
        <taxon>Pseudomonadota</taxon>
        <taxon>Alphaproteobacteria</taxon>
        <taxon>Hyphomicrobiales</taxon>
        <taxon>Phyllobacteriaceae</taxon>
        <taxon>Phyllobacterium</taxon>
    </lineage>
</organism>
<evidence type="ECO:0000256" key="3">
    <source>
        <dbReference type="RuleBase" id="RU003707"/>
    </source>
</evidence>
<reference evidence="4 5" key="1">
    <citation type="submission" date="2018-02" db="EMBL/GenBank/DDBJ databases">
        <title>The draft genome of Phyllobacterium myrsinacearum DSM5892.</title>
        <authorList>
            <person name="Li L."/>
            <person name="Liu L."/>
            <person name="Zhang X."/>
            <person name="Wang T."/>
        </authorList>
    </citation>
    <scope>NUCLEOTIDE SEQUENCE [LARGE SCALE GENOMIC DNA]</scope>
    <source>
        <strain evidence="4 5">DSM 5892</strain>
    </source>
</reference>
<evidence type="ECO:0000313" key="5">
    <source>
        <dbReference type="Proteomes" id="UP000238563"/>
    </source>
</evidence>
<evidence type="ECO:0000256" key="2">
    <source>
        <dbReference type="ARBA" id="ARBA00023239"/>
    </source>
</evidence>
<keyword evidence="2" id="KW-0456">Lyase</keyword>
<dbReference type="GO" id="GO:0006635">
    <property type="term" value="P:fatty acid beta-oxidation"/>
    <property type="evidence" value="ECO:0007669"/>
    <property type="project" value="TreeGrafter"/>
</dbReference>
<dbReference type="PANTHER" id="PTHR11941:SF54">
    <property type="entry name" value="ENOYL-COA HYDRATASE, MITOCHONDRIAL"/>
    <property type="match status" value="1"/>
</dbReference>
<evidence type="ECO:0000256" key="1">
    <source>
        <dbReference type="ARBA" id="ARBA00005254"/>
    </source>
</evidence>
<dbReference type="InterPro" id="IPR029045">
    <property type="entry name" value="ClpP/crotonase-like_dom_sf"/>
</dbReference>
<comment type="caution">
    <text evidence="4">The sequence shown here is derived from an EMBL/GenBank/DDBJ whole genome shotgun (WGS) entry which is preliminary data.</text>
</comment>
<dbReference type="CDD" id="cd06558">
    <property type="entry name" value="crotonase-like"/>
    <property type="match status" value="1"/>
</dbReference>
<dbReference type="InterPro" id="IPR001753">
    <property type="entry name" value="Enoyl-CoA_hydra/iso"/>
</dbReference>
<dbReference type="SUPFAM" id="SSF52096">
    <property type="entry name" value="ClpP/crotonase"/>
    <property type="match status" value="1"/>
</dbReference>
<dbReference type="GO" id="GO:0016829">
    <property type="term" value="F:lyase activity"/>
    <property type="evidence" value="ECO:0007669"/>
    <property type="project" value="UniProtKB-KW"/>
</dbReference>
<name>A0A2S9JQN3_9HYPH</name>
<gene>
    <name evidence="4" type="ORF">C5750_10370</name>
</gene>
<dbReference type="Proteomes" id="UP000238563">
    <property type="component" value="Unassembled WGS sequence"/>
</dbReference>
<dbReference type="InterPro" id="IPR014748">
    <property type="entry name" value="Enoyl-CoA_hydra_C"/>
</dbReference>
<dbReference type="Gene3D" id="1.10.12.10">
    <property type="entry name" value="Lyase 2-enoyl-coa Hydratase, Chain A, domain 2"/>
    <property type="match status" value="1"/>
</dbReference>
<dbReference type="FunFam" id="3.90.226.10:FF:000009">
    <property type="entry name" value="Carnitinyl-CoA dehydratase"/>
    <property type="match status" value="1"/>
</dbReference>
<dbReference type="InterPro" id="IPR018376">
    <property type="entry name" value="Enoyl-CoA_hyd/isom_CS"/>
</dbReference>
<dbReference type="PROSITE" id="PS00166">
    <property type="entry name" value="ENOYL_COA_HYDRATASE"/>
    <property type="match status" value="1"/>
</dbReference>
<comment type="similarity">
    <text evidence="1 3">Belongs to the enoyl-CoA hydratase/isomerase family.</text>
</comment>
<proteinExistence type="inferred from homology"/>
<dbReference type="PANTHER" id="PTHR11941">
    <property type="entry name" value="ENOYL-COA HYDRATASE-RELATED"/>
    <property type="match status" value="1"/>
</dbReference>
<dbReference type="Gene3D" id="3.90.226.10">
    <property type="entry name" value="2-enoyl-CoA Hydratase, Chain A, domain 1"/>
    <property type="match status" value="1"/>
</dbReference>
<sequence length="261" mass="28458">MSENLVIRETVLDGIVRLRFNRPEKLNALSTPMVEELDHHLDQLALDPQVRGLVLVGTGGRAFIAGADIAEYQGGKHEKFTAYQLRSRSVFDKLETFPKPTIAAVQGYALGGGFEIALCCDILICAHSARMGLPEGRLGLSPGGGGTQRLLRSIGKHAASDVMLAGRYLYGERAYQLGLASVLCTDEAFDEAIELHSRALLSIAPLAQAQMKRLMRQGIDAAQSTAQSLEQEVLFRLYASEDGQEGIDAFLEKRTPLFKGR</sequence>